<evidence type="ECO:0000313" key="2">
    <source>
        <dbReference type="Proteomes" id="UP001251528"/>
    </source>
</evidence>
<dbReference type="EMBL" id="JASWJB010000110">
    <property type="protein sequence ID" value="KAK2596773.1"/>
    <property type="molecule type" value="Genomic_DNA"/>
</dbReference>
<evidence type="ECO:0000313" key="1">
    <source>
        <dbReference type="EMBL" id="KAK2596773.1"/>
    </source>
</evidence>
<keyword evidence="2" id="KW-1185">Reference proteome</keyword>
<name>A0AAJ0FTQ9_9HYPO</name>
<protein>
    <submittedName>
        <fullName evidence="1">Uncharacterized protein</fullName>
    </submittedName>
</protein>
<organism evidence="1 2">
    <name type="scientific">Conoideocrella luteorostrata</name>
    <dbReference type="NCBI Taxonomy" id="1105319"/>
    <lineage>
        <taxon>Eukaryota</taxon>
        <taxon>Fungi</taxon>
        <taxon>Dikarya</taxon>
        <taxon>Ascomycota</taxon>
        <taxon>Pezizomycotina</taxon>
        <taxon>Sordariomycetes</taxon>
        <taxon>Hypocreomycetidae</taxon>
        <taxon>Hypocreales</taxon>
        <taxon>Clavicipitaceae</taxon>
        <taxon>Conoideocrella</taxon>
    </lineage>
</organism>
<comment type="caution">
    <text evidence="1">The sequence shown here is derived from an EMBL/GenBank/DDBJ whole genome shotgun (WGS) entry which is preliminary data.</text>
</comment>
<accession>A0AAJ0FTQ9</accession>
<reference evidence="1" key="1">
    <citation type="submission" date="2023-06" db="EMBL/GenBank/DDBJ databases">
        <title>Conoideocrella luteorostrata (Hypocreales: Clavicipitaceae), a potential biocontrol fungus for elongate hemlock scale in United States Christmas tree production areas.</title>
        <authorList>
            <person name="Barrett H."/>
            <person name="Lovett B."/>
            <person name="Macias A.M."/>
            <person name="Stajich J.E."/>
            <person name="Kasson M.T."/>
        </authorList>
    </citation>
    <scope>NUCLEOTIDE SEQUENCE</scope>
    <source>
        <strain evidence="1">ARSEF 14590</strain>
    </source>
</reference>
<dbReference type="Pfam" id="PF14099">
    <property type="entry name" value="Polysacc_lyase"/>
    <property type="match status" value="1"/>
</dbReference>
<dbReference type="Gene3D" id="2.60.120.200">
    <property type="match status" value="1"/>
</dbReference>
<proteinExistence type="predicted"/>
<dbReference type="AlphaFoldDB" id="A0AAJ0FTQ9"/>
<sequence length="197" mass="22809">MTQTYDPNYHGRYHSEVDVNHGYKRGETSHGFMFRLSEHWSFQDQSYNIAQFIANRPGADCDEDDCMPSTMVWVQGNQLQSWIVTGHYRQPNCGRKLDPLPDLDTISAGKWHKVIIQAKWASDDSGFFKNWLDGKKAGERTNTPTTIDDDSVFQYHVGLYANGWRDGRHMEGSQGFRQIWYDEISMGTEFKDVDPDQ</sequence>
<dbReference type="Proteomes" id="UP001251528">
    <property type="component" value="Unassembled WGS sequence"/>
</dbReference>
<gene>
    <name evidence="1" type="ORF">QQS21_006168</name>
</gene>
<dbReference type="InterPro" id="IPR025975">
    <property type="entry name" value="Polysacc_lyase"/>
</dbReference>